<dbReference type="SFLD" id="SFLDG01129">
    <property type="entry name" value="C1.5:_HAD__Beta-PGM__Phosphata"/>
    <property type="match status" value="1"/>
</dbReference>
<dbReference type="EMBL" id="BSPB01000005">
    <property type="protein sequence ID" value="GLS13508.1"/>
    <property type="molecule type" value="Genomic_DNA"/>
</dbReference>
<dbReference type="Pfam" id="PF13419">
    <property type="entry name" value="HAD_2"/>
    <property type="match status" value="1"/>
</dbReference>
<dbReference type="InterPro" id="IPR023198">
    <property type="entry name" value="PGP-like_dom2"/>
</dbReference>
<dbReference type="Gene3D" id="1.10.150.240">
    <property type="entry name" value="Putative phosphatase, domain 2"/>
    <property type="match status" value="1"/>
</dbReference>
<keyword evidence="2" id="KW-1185">Reference proteome</keyword>
<dbReference type="SFLD" id="SFLDS00003">
    <property type="entry name" value="Haloacid_Dehalogenase"/>
    <property type="match status" value="1"/>
</dbReference>
<dbReference type="NCBIfam" id="TIGR01549">
    <property type="entry name" value="HAD-SF-IA-v1"/>
    <property type="match status" value="1"/>
</dbReference>
<organism evidence="1 2">
    <name type="scientific">Hydrogenophaga electricum</name>
    <dbReference type="NCBI Taxonomy" id="1230953"/>
    <lineage>
        <taxon>Bacteria</taxon>
        <taxon>Pseudomonadati</taxon>
        <taxon>Pseudomonadota</taxon>
        <taxon>Betaproteobacteria</taxon>
        <taxon>Burkholderiales</taxon>
        <taxon>Comamonadaceae</taxon>
        <taxon>Hydrogenophaga</taxon>
    </lineage>
</organism>
<dbReference type="InterPro" id="IPR006439">
    <property type="entry name" value="HAD-SF_hydro_IA"/>
</dbReference>
<dbReference type="SFLD" id="SFLDG01135">
    <property type="entry name" value="C1.5.6:_HAD__Beta-PGM__Phospha"/>
    <property type="match status" value="1"/>
</dbReference>
<dbReference type="PANTHER" id="PTHR43434:SF24">
    <property type="entry name" value="HYDROLASE-RELATED"/>
    <property type="match status" value="1"/>
</dbReference>
<sequence>MRPRQFDLIAFDWDGTLFDSTAVIVRCIQAAVKDVGGAMPSQQAASYVIGMGLMQALAHAAPDVPPEKYPLLGERYRHHYGQSQNAISLFDGVLPMLAALKARHHWLTVATGKSRRGLDEALQAVELQGVFDGSRTADETAGKPSPLMLHELMREFGVDPERTLMVGDTTHDLQMARNAGCACVGVSYGAHEPEAFHALQPLHVAHSVSELRDWLSAHA</sequence>
<dbReference type="RefSeq" id="WP_284306884.1">
    <property type="nucleotide sequence ID" value="NZ_BSPB01000005.1"/>
</dbReference>
<dbReference type="Proteomes" id="UP001156903">
    <property type="component" value="Unassembled WGS sequence"/>
</dbReference>
<evidence type="ECO:0000313" key="1">
    <source>
        <dbReference type="EMBL" id="GLS13508.1"/>
    </source>
</evidence>
<gene>
    <name evidence="1" type="ORF">GCM10007935_09380</name>
</gene>
<dbReference type="PANTHER" id="PTHR43434">
    <property type="entry name" value="PHOSPHOGLYCOLATE PHOSPHATASE"/>
    <property type="match status" value="1"/>
</dbReference>
<dbReference type="Gene3D" id="3.40.50.1000">
    <property type="entry name" value="HAD superfamily/HAD-like"/>
    <property type="match status" value="1"/>
</dbReference>
<dbReference type="InterPro" id="IPR036412">
    <property type="entry name" value="HAD-like_sf"/>
</dbReference>
<name>A0ABQ6C1N9_9BURK</name>
<dbReference type="InterPro" id="IPR041492">
    <property type="entry name" value="HAD_2"/>
</dbReference>
<evidence type="ECO:0000313" key="2">
    <source>
        <dbReference type="Proteomes" id="UP001156903"/>
    </source>
</evidence>
<dbReference type="NCBIfam" id="TIGR01509">
    <property type="entry name" value="HAD-SF-IA-v3"/>
    <property type="match status" value="1"/>
</dbReference>
<accession>A0ABQ6C1N9</accession>
<protein>
    <submittedName>
        <fullName evidence="1">Haloacid dehalogenase</fullName>
    </submittedName>
</protein>
<proteinExistence type="predicted"/>
<reference evidence="2" key="1">
    <citation type="journal article" date="2019" name="Int. J. Syst. Evol. Microbiol.">
        <title>The Global Catalogue of Microorganisms (GCM) 10K type strain sequencing project: providing services to taxonomists for standard genome sequencing and annotation.</title>
        <authorList>
            <consortium name="The Broad Institute Genomics Platform"/>
            <consortium name="The Broad Institute Genome Sequencing Center for Infectious Disease"/>
            <person name="Wu L."/>
            <person name="Ma J."/>
        </authorList>
    </citation>
    <scope>NUCLEOTIDE SEQUENCE [LARGE SCALE GENOMIC DNA]</scope>
    <source>
        <strain evidence="2">NBRC 109341</strain>
    </source>
</reference>
<dbReference type="InterPro" id="IPR023214">
    <property type="entry name" value="HAD_sf"/>
</dbReference>
<dbReference type="SUPFAM" id="SSF56784">
    <property type="entry name" value="HAD-like"/>
    <property type="match status" value="1"/>
</dbReference>
<dbReference type="InterPro" id="IPR050155">
    <property type="entry name" value="HAD-like_hydrolase_sf"/>
</dbReference>
<comment type="caution">
    <text evidence="1">The sequence shown here is derived from an EMBL/GenBank/DDBJ whole genome shotgun (WGS) entry which is preliminary data.</text>
</comment>